<protein>
    <submittedName>
        <fullName evidence="2">Uncharacterized protein</fullName>
    </submittedName>
</protein>
<reference evidence="3" key="1">
    <citation type="journal article" date="2019" name="Int. J. Syst. Evol. Microbiol.">
        <title>The Global Catalogue of Microorganisms (GCM) 10K type strain sequencing project: providing services to taxonomists for standard genome sequencing and annotation.</title>
        <authorList>
            <consortium name="The Broad Institute Genomics Platform"/>
            <consortium name="The Broad Institute Genome Sequencing Center for Infectious Disease"/>
            <person name="Wu L."/>
            <person name="Ma J."/>
        </authorList>
    </citation>
    <scope>NUCLEOTIDE SEQUENCE [LARGE SCALE GENOMIC DNA]</scope>
    <source>
        <strain evidence="3">KCTC 42447</strain>
    </source>
</reference>
<keyword evidence="1" id="KW-0472">Membrane</keyword>
<evidence type="ECO:0000313" key="2">
    <source>
        <dbReference type="EMBL" id="MFC3607884.1"/>
    </source>
</evidence>
<dbReference type="EMBL" id="JBHRXZ010000018">
    <property type="protein sequence ID" value="MFC3607884.1"/>
    <property type="molecule type" value="Genomic_DNA"/>
</dbReference>
<feature type="transmembrane region" description="Helical" evidence="1">
    <location>
        <begin position="216"/>
        <end position="237"/>
    </location>
</feature>
<feature type="transmembrane region" description="Helical" evidence="1">
    <location>
        <begin position="175"/>
        <end position="196"/>
    </location>
</feature>
<keyword evidence="1" id="KW-0812">Transmembrane</keyword>
<comment type="caution">
    <text evidence="2">The sequence shown here is derived from an EMBL/GenBank/DDBJ whole genome shotgun (WGS) entry which is preliminary data.</text>
</comment>
<feature type="transmembrane region" description="Helical" evidence="1">
    <location>
        <begin position="249"/>
        <end position="270"/>
    </location>
</feature>
<dbReference type="RefSeq" id="WP_386363862.1">
    <property type="nucleotide sequence ID" value="NZ_JBHRXZ010000018.1"/>
</dbReference>
<sequence length="324" mass="34508">MVSRARLQWLAFATSGALGALAVAWDRHEAYRRSGSRPADATLVHAARRLNRGAGVLAGAVALDSALEHYRGEFENRAMYTPLATSSLALLASSEGLADRAPHAGRLRNAIYIGTVLTGAAGSAFHLWNVAKRPGGFGWTNLFYAAPLGAPAALVLSGVLGHYAERLRSETHDRVPKVIGLPAGKSLALMTAAGLIGTSAEAGLLHFRGAFQNPAMFFPVSAPPLSAALLAGSALARRDRPRLRRLSRLALRFTALMGLAGSLYHALGVARNHGGWHNWRQNLQSGPPLPAPPAFTGLALAGLAAQRLLDEERQALQRYKWWDG</sequence>
<dbReference type="Proteomes" id="UP001595630">
    <property type="component" value="Unassembled WGS sequence"/>
</dbReference>
<keyword evidence="3" id="KW-1185">Reference proteome</keyword>
<feature type="transmembrane region" description="Helical" evidence="1">
    <location>
        <begin position="110"/>
        <end position="130"/>
    </location>
</feature>
<evidence type="ECO:0000256" key="1">
    <source>
        <dbReference type="SAM" id="Phobius"/>
    </source>
</evidence>
<proteinExistence type="predicted"/>
<name>A0ABV7T5E2_9GAMM</name>
<keyword evidence="1" id="KW-1133">Transmembrane helix</keyword>
<feature type="transmembrane region" description="Helical" evidence="1">
    <location>
        <begin position="142"/>
        <end position="163"/>
    </location>
</feature>
<organism evidence="2 3">
    <name type="scientific">Stutzerimonas tarimensis</name>
    <dbReference type="NCBI Taxonomy" id="1507735"/>
    <lineage>
        <taxon>Bacteria</taxon>
        <taxon>Pseudomonadati</taxon>
        <taxon>Pseudomonadota</taxon>
        <taxon>Gammaproteobacteria</taxon>
        <taxon>Pseudomonadales</taxon>
        <taxon>Pseudomonadaceae</taxon>
        <taxon>Stutzerimonas</taxon>
    </lineage>
</organism>
<evidence type="ECO:0000313" key="3">
    <source>
        <dbReference type="Proteomes" id="UP001595630"/>
    </source>
</evidence>
<gene>
    <name evidence="2" type="ORF">ACFOMF_08865</name>
</gene>
<accession>A0ABV7T5E2</accession>